<dbReference type="InterPro" id="IPR046252">
    <property type="entry name" value="DUF6285"/>
</dbReference>
<feature type="domain" description="DUF6285" evidence="1">
    <location>
        <begin position="24"/>
        <end position="121"/>
    </location>
</feature>
<organism evidence="2 3">
    <name type="scientific">Advenella incenata</name>
    <dbReference type="NCBI Taxonomy" id="267800"/>
    <lineage>
        <taxon>Bacteria</taxon>
        <taxon>Pseudomonadati</taxon>
        <taxon>Pseudomonadota</taxon>
        <taxon>Betaproteobacteria</taxon>
        <taxon>Burkholderiales</taxon>
        <taxon>Alcaligenaceae</taxon>
    </lineage>
</organism>
<dbReference type="RefSeq" id="WP_130304776.1">
    <property type="nucleotide sequence ID" value="NZ_SHKO01000003.1"/>
</dbReference>
<accession>A0A4Q7V8Z3</accession>
<sequence length="125" mass="13603">MSNQPDAHNLLVTARQLLLDELVPVLDEQHRYAALMIANAIGIAAREIAPPVAEDDIGKALDAFLAGVGADGEYSSVRAEAALAQLIRHRKIPADRKSGEALTDLLMHLTRSKLRISNPKFLNEN</sequence>
<dbReference type="Proteomes" id="UP000293398">
    <property type="component" value="Unassembled WGS sequence"/>
</dbReference>
<keyword evidence="3" id="KW-1185">Reference proteome</keyword>
<comment type="caution">
    <text evidence="2">The sequence shown here is derived from an EMBL/GenBank/DDBJ whole genome shotgun (WGS) entry which is preliminary data.</text>
</comment>
<dbReference type="Pfam" id="PF19802">
    <property type="entry name" value="DUF6285"/>
    <property type="match status" value="1"/>
</dbReference>
<protein>
    <recommendedName>
        <fullName evidence="1">DUF6285 domain-containing protein</fullName>
    </recommendedName>
</protein>
<gene>
    <name evidence="2" type="ORF">EV681_3688</name>
</gene>
<reference evidence="2 3" key="1">
    <citation type="submission" date="2019-02" db="EMBL/GenBank/DDBJ databases">
        <title>Genomic Encyclopedia of Type Strains, Phase IV (KMG-IV): sequencing the most valuable type-strain genomes for metagenomic binning, comparative biology and taxonomic classification.</title>
        <authorList>
            <person name="Goeker M."/>
        </authorList>
    </citation>
    <scope>NUCLEOTIDE SEQUENCE [LARGE SCALE GENOMIC DNA]</scope>
    <source>
        <strain evidence="2 3">DSM 23814</strain>
    </source>
</reference>
<evidence type="ECO:0000313" key="2">
    <source>
        <dbReference type="EMBL" id="RZT92925.1"/>
    </source>
</evidence>
<dbReference type="OrthoDB" id="8480752at2"/>
<dbReference type="AlphaFoldDB" id="A0A4Q7V8Z3"/>
<dbReference type="EMBL" id="SHKO01000003">
    <property type="protein sequence ID" value="RZT92925.1"/>
    <property type="molecule type" value="Genomic_DNA"/>
</dbReference>
<evidence type="ECO:0000313" key="3">
    <source>
        <dbReference type="Proteomes" id="UP000293398"/>
    </source>
</evidence>
<name>A0A4Q7V8Z3_9BURK</name>
<proteinExistence type="predicted"/>
<evidence type="ECO:0000259" key="1">
    <source>
        <dbReference type="Pfam" id="PF19802"/>
    </source>
</evidence>